<reference evidence="1 2" key="1">
    <citation type="journal article" date="2021" name="Elife">
        <title>Chloroplast acquisition without the gene transfer in kleptoplastic sea slugs, Plakobranchus ocellatus.</title>
        <authorList>
            <person name="Maeda T."/>
            <person name="Takahashi S."/>
            <person name="Yoshida T."/>
            <person name="Shimamura S."/>
            <person name="Takaki Y."/>
            <person name="Nagai Y."/>
            <person name="Toyoda A."/>
            <person name="Suzuki Y."/>
            <person name="Arimoto A."/>
            <person name="Ishii H."/>
            <person name="Satoh N."/>
            <person name="Nishiyama T."/>
            <person name="Hasebe M."/>
            <person name="Maruyama T."/>
            <person name="Minagawa J."/>
            <person name="Obokata J."/>
            <person name="Shigenobu S."/>
        </authorList>
    </citation>
    <scope>NUCLEOTIDE SEQUENCE [LARGE SCALE GENOMIC DNA]</scope>
</reference>
<gene>
    <name evidence="1" type="ORF">ElyMa_005921200</name>
</gene>
<comment type="caution">
    <text evidence="1">The sequence shown here is derived from an EMBL/GenBank/DDBJ whole genome shotgun (WGS) entry which is preliminary data.</text>
</comment>
<dbReference type="AlphaFoldDB" id="A0AAV4G826"/>
<sequence>MKGELWEMLPSFARTRDLNSQKTVSMVMTVITISSRMMDLLYSDKTPSPTTPGLRSLVADQLRLGSAIFADLNQRRRVAFKPHLLDEQALQTD</sequence>
<organism evidence="1 2">
    <name type="scientific">Elysia marginata</name>
    <dbReference type="NCBI Taxonomy" id="1093978"/>
    <lineage>
        <taxon>Eukaryota</taxon>
        <taxon>Metazoa</taxon>
        <taxon>Spiralia</taxon>
        <taxon>Lophotrochozoa</taxon>
        <taxon>Mollusca</taxon>
        <taxon>Gastropoda</taxon>
        <taxon>Heterobranchia</taxon>
        <taxon>Euthyneura</taxon>
        <taxon>Panpulmonata</taxon>
        <taxon>Sacoglossa</taxon>
        <taxon>Placobranchoidea</taxon>
        <taxon>Plakobranchidae</taxon>
        <taxon>Elysia</taxon>
    </lineage>
</organism>
<name>A0AAV4G826_9GAST</name>
<accession>A0AAV4G826</accession>
<keyword evidence="2" id="KW-1185">Reference proteome</keyword>
<evidence type="ECO:0000313" key="1">
    <source>
        <dbReference type="EMBL" id="GFR81301.1"/>
    </source>
</evidence>
<evidence type="ECO:0000313" key="2">
    <source>
        <dbReference type="Proteomes" id="UP000762676"/>
    </source>
</evidence>
<protein>
    <submittedName>
        <fullName evidence="1">Uncharacterized protein</fullName>
    </submittedName>
</protein>
<proteinExistence type="predicted"/>
<dbReference type="EMBL" id="BMAT01011872">
    <property type="protein sequence ID" value="GFR81301.1"/>
    <property type="molecule type" value="Genomic_DNA"/>
</dbReference>
<dbReference type="Proteomes" id="UP000762676">
    <property type="component" value="Unassembled WGS sequence"/>
</dbReference>